<protein>
    <submittedName>
        <fullName evidence="2">GSCFA family protein</fullName>
    </submittedName>
</protein>
<comment type="caution">
    <text evidence="2">The sequence shown here is derived from an EMBL/GenBank/DDBJ whole genome shotgun (WGS) entry which is preliminary data.</text>
</comment>
<reference evidence="2 3" key="1">
    <citation type="submission" date="2018-11" db="EMBL/GenBank/DDBJ databases">
        <title>Mesobaculum littorinae gen. nov., sp. nov., isolated from Littorina scabra that represents a novel genus of the order Rhodobacteraceae.</title>
        <authorList>
            <person name="Li F."/>
        </authorList>
    </citation>
    <scope>NUCLEOTIDE SEQUENCE [LARGE SCALE GENOMIC DNA]</scope>
    <source>
        <strain evidence="2 3">M0103</strain>
    </source>
</reference>
<organism evidence="2 3">
    <name type="scientific">Mesobaculum littorinae</name>
    <dbReference type="NCBI Taxonomy" id="2486419"/>
    <lineage>
        <taxon>Bacteria</taxon>
        <taxon>Pseudomonadati</taxon>
        <taxon>Pseudomonadota</taxon>
        <taxon>Alphaproteobacteria</taxon>
        <taxon>Rhodobacterales</taxon>
        <taxon>Roseobacteraceae</taxon>
        <taxon>Mesobaculum</taxon>
    </lineage>
</organism>
<name>A0A438AL08_9RHOB</name>
<dbReference type="Proteomes" id="UP000285908">
    <property type="component" value="Unassembled WGS sequence"/>
</dbReference>
<accession>A0A438AL08</accession>
<dbReference type="RefSeq" id="WP_127904791.1">
    <property type="nucleotide sequence ID" value="NZ_RQXX01000001.1"/>
</dbReference>
<proteinExistence type="predicted"/>
<dbReference type="InterPro" id="IPR014982">
    <property type="entry name" value="GSCFA"/>
</dbReference>
<dbReference type="EMBL" id="RQXX01000001">
    <property type="protein sequence ID" value="RVV99349.1"/>
    <property type="molecule type" value="Genomic_DNA"/>
</dbReference>
<evidence type="ECO:0000259" key="1">
    <source>
        <dbReference type="Pfam" id="PF08885"/>
    </source>
</evidence>
<keyword evidence="3" id="KW-1185">Reference proteome</keyword>
<feature type="domain" description="GSCFA" evidence="1">
    <location>
        <begin position="40"/>
        <end position="310"/>
    </location>
</feature>
<dbReference type="Pfam" id="PF08885">
    <property type="entry name" value="GSCFA"/>
    <property type="match status" value="1"/>
</dbReference>
<sequence>MTNPYKSQDKKAFWKPAIAERHFADLEDLWVPLSLKREEKVATAGSCFAQHIGNNLAARGANFMDMEPAPPLFSSESEARRFGFGVFSCRYGNIYTTRQLVQLFDEAHGNRSPKDGIWKKGDRFFDALRPGVDPVGQETPEKIVALRQQHLGAVRDMFRDLDLFVFTLGLTEGWESTQDGTMYPMAPGTIAGSFDADAYVFHNLRYNEILDDMNAFWERLKSVNPGARMLLTVSPVPLTATATQEHILPAAVYSKSVLRAVAGDMVTDHADVHYFPSYEIISSHPARGMFFNPDQRTVNSFGVDYVMSHFFSGSLGKEFGSMRSNEEETELDLICDEEKLEKALD</sequence>
<evidence type="ECO:0000313" key="3">
    <source>
        <dbReference type="Proteomes" id="UP000285908"/>
    </source>
</evidence>
<dbReference type="AlphaFoldDB" id="A0A438AL08"/>
<dbReference type="OrthoDB" id="369216at2"/>
<evidence type="ECO:0000313" key="2">
    <source>
        <dbReference type="EMBL" id="RVV99349.1"/>
    </source>
</evidence>
<gene>
    <name evidence="2" type="ORF">EKE94_01250</name>
</gene>